<evidence type="ECO:0000313" key="4">
    <source>
        <dbReference type="Proteomes" id="UP001500542"/>
    </source>
</evidence>
<evidence type="ECO:0000256" key="2">
    <source>
        <dbReference type="ARBA" id="ARBA00023002"/>
    </source>
</evidence>
<dbReference type="InterPro" id="IPR043143">
    <property type="entry name" value="Mal/L-sulf/L-lact_DH-like_NADP"/>
</dbReference>
<name>A0ABP3ZPU8_9ACTN</name>
<evidence type="ECO:0000313" key="3">
    <source>
        <dbReference type="EMBL" id="GAA0925468.1"/>
    </source>
</evidence>
<dbReference type="Pfam" id="PF02615">
    <property type="entry name" value="Ldh_2"/>
    <property type="match status" value="1"/>
</dbReference>
<dbReference type="Proteomes" id="UP001500542">
    <property type="component" value="Unassembled WGS sequence"/>
</dbReference>
<dbReference type="PANTHER" id="PTHR11091:SF0">
    <property type="entry name" value="MALATE DEHYDROGENASE"/>
    <property type="match status" value="1"/>
</dbReference>
<protein>
    <submittedName>
        <fullName evidence="3">Ldh family oxidoreductase</fullName>
    </submittedName>
</protein>
<dbReference type="InterPro" id="IPR043144">
    <property type="entry name" value="Mal/L-sulf/L-lact_DH-like_ah"/>
</dbReference>
<proteinExistence type="inferred from homology"/>
<dbReference type="RefSeq" id="WP_343964322.1">
    <property type="nucleotide sequence ID" value="NZ_BAAAHK010000002.1"/>
</dbReference>
<dbReference type="Gene3D" id="1.10.1530.10">
    <property type="match status" value="1"/>
</dbReference>
<organism evidence="3 4">
    <name type="scientific">Kribbella koreensis</name>
    <dbReference type="NCBI Taxonomy" id="57909"/>
    <lineage>
        <taxon>Bacteria</taxon>
        <taxon>Bacillati</taxon>
        <taxon>Actinomycetota</taxon>
        <taxon>Actinomycetes</taxon>
        <taxon>Propionibacteriales</taxon>
        <taxon>Kribbellaceae</taxon>
        <taxon>Kribbella</taxon>
    </lineage>
</organism>
<comment type="caution">
    <text evidence="3">The sequence shown here is derived from an EMBL/GenBank/DDBJ whole genome shotgun (WGS) entry which is preliminary data.</text>
</comment>
<accession>A0ABP3ZPU8</accession>
<gene>
    <name evidence="3" type="ORF">GCM10009554_05000</name>
</gene>
<dbReference type="InterPro" id="IPR003767">
    <property type="entry name" value="Malate/L-lactate_DH-like"/>
</dbReference>
<sequence length="321" mass="32744">MRIPTSTLHEALVDLLTSAGADVPRATAVADEITYAEACGIKSHGLPMLDAMLGRAMNDAEPTVKKNTGTITTVVGNGTLGPYAAKIAMDAAIGSARSHGLGMATLLNASTFLTTGYSPWRAANAGLIGFCTSAAAAKVAPYGSIDPIFGTNPLAMGFPTADGPIVVDMAITNLPAAEVREAAATGESLPAGVAITRDGQPTRDPSEALAGAMLTFGGYKGSALAFMIECLSGALITGAKYGIHDADRGMLFLAIDPSTFGDGEALAERIAEVASNIANSRPTIAGESPRAPGVQARNNWERAQSFGVEVSESFASRLGIA</sequence>
<dbReference type="PANTHER" id="PTHR11091">
    <property type="entry name" value="OXIDOREDUCTASE-RELATED"/>
    <property type="match status" value="1"/>
</dbReference>
<dbReference type="InterPro" id="IPR036111">
    <property type="entry name" value="Mal/L-sulfo/L-lacto_DH-like_sf"/>
</dbReference>
<evidence type="ECO:0000256" key="1">
    <source>
        <dbReference type="ARBA" id="ARBA00006056"/>
    </source>
</evidence>
<keyword evidence="2" id="KW-0560">Oxidoreductase</keyword>
<reference evidence="4" key="1">
    <citation type="journal article" date="2019" name="Int. J. Syst. Evol. Microbiol.">
        <title>The Global Catalogue of Microorganisms (GCM) 10K type strain sequencing project: providing services to taxonomists for standard genome sequencing and annotation.</title>
        <authorList>
            <consortium name="The Broad Institute Genomics Platform"/>
            <consortium name="The Broad Institute Genome Sequencing Center for Infectious Disease"/>
            <person name="Wu L."/>
            <person name="Ma J."/>
        </authorList>
    </citation>
    <scope>NUCLEOTIDE SEQUENCE [LARGE SCALE GENOMIC DNA]</scope>
    <source>
        <strain evidence="4">JCM 10977</strain>
    </source>
</reference>
<comment type="similarity">
    <text evidence="1">Belongs to the LDH2/MDH2 oxidoreductase family.</text>
</comment>
<dbReference type="SUPFAM" id="SSF89733">
    <property type="entry name" value="L-sulfolactate dehydrogenase-like"/>
    <property type="match status" value="1"/>
</dbReference>
<dbReference type="EMBL" id="BAAAHK010000002">
    <property type="protein sequence ID" value="GAA0925468.1"/>
    <property type="molecule type" value="Genomic_DNA"/>
</dbReference>
<keyword evidence="4" id="KW-1185">Reference proteome</keyword>
<dbReference type="Gene3D" id="3.30.1370.60">
    <property type="entry name" value="Hypothetical oxidoreductase yiak, domain 2"/>
    <property type="match status" value="1"/>
</dbReference>